<dbReference type="EMBL" id="MRWQ01000006">
    <property type="protein sequence ID" value="OKL36957.1"/>
    <property type="molecule type" value="Genomic_DNA"/>
</dbReference>
<dbReference type="Pfam" id="PF00300">
    <property type="entry name" value="His_Phos_1"/>
    <property type="match status" value="1"/>
</dbReference>
<reference evidence="1 2" key="1">
    <citation type="submission" date="2016-12" db="EMBL/GenBank/DDBJ databases">
        <title>Domibacillus sp. SAOS 44 whole genome sequencing.</title>
        <authorList>
            <person name="Verma A."/>
            <person name="Krishnamurthi S."/>
        </authorList>
    </citation>
    <scope>NUCLEOTIDE SEQUENCE [LARGE SCALE GENOMIC DNA]</scope>
    <source>
        <strain evidence="1 2">SAOS 44</strain>
    </source>
</reference>
<evidence type="ECO:0000313" key="1">
    <source>
        <dbReference type="EMBL" id="OKL36957.1"/>
    </source>
</evidence>
<gene>
    <name evidence="1" type="ORF">BLL40_09080</name>
</gene>
<dbReference type="InterPro" id="IPR013078">
    <property type="entry name" value="His_Pase_superF_clade-1"/>
</dbReference>
<dbReference type="SUPFAM" id="SSF53254">
    <property type="entry name" value="Phosphoglycerate mutase-like"/>
    <property type="match status" value="1"/>
</dbReference>
<dbReference type="CDD" id="cd07067">
    <property type="entry name" value="HP_PGM_like"/>
    <property type="match status" value="1"/>
</dbReference>
<dbReference type="Gene3D" id="3.40.50.1240">
    <property type="entry name" value="Phosphoglycerate mutase-like"/>
    <property type="match status" value="1"/>
</dbReference>
<proteinExistence type="predicted"/>
<comment type="caution">
    <text evidence="1">The sequence shown here is derived from an EMBL/GenBank/DDBJ whole genome shotgun (WGS) entry which is preliminary data.</text>
</comment>
<evidence type="ECO:0000313" key="2">
    <source>
        <dbReference type="Proteomes" id="UP000186524"/>
    </source>
</evidence>
<dbReference type="OrthoDB" id="2237472at2"/>
<dbReference type="STRING" id="1714354.BLL40_09080"/>
<accession>A0A1Q5P3Y8</accession>
<sequence>MNKPLLHLLRKGGYILYAKHGEATVGEDQAYLNFQYCSTQRNLSEAGRRQAITYGEALRRLYIPVEYPVLASPLCRTKETAELAFGKDNVQVDPFWAEIYKLSGNLSAAEQERILNALRSVLEIQPPRGNNKVIIAHSFPKAIGLGQIPDMGTVVVKSHGQGKGYEVVAQVSLAELTSLLE</sequence>
<keyword evidence="2" id="KW-1185">Reference proteome</keyword>
<dbReference type="AlphaFoldDB" id="A0A1Q5P3Y8"/>
<protein>
    <submittedName>
        <fullName evidence="1">Histidine phosphatase family protein</fullName>
    </submittedName>
</protein>
<dbReference type="InterPro" id="IPR029033">
    <property type="entry name" value="His_PPase_superfam"/>
</dbReference>
<name>A0A1Q5P3Y8_9BACI</name>
<organism evidence="1 2">
    <name type="scientific">Domibacillus mangrovi</name>
    <dbReference type="NCBI Taxonomy" id="1714354"/>
    <lineage>
        <taxon>Bacteria</taxon>
        <taxon>Bacillati</taxon>
        <taxon>Bacillota</taxon>
        <taxon>Bacilli</taxon>
        <taxon>Bacillales</taxon>
        <taxon>Bacillaceae</taxon>
        <taxon>Domibacillus</taxon>
    </lineage>
</organism>
<dbReference type="Proteomes" id="UP000186524">
    <property type="component" value="Unassembled WGS sequence"/>
</dbReference>